<dbReference type="OrthoDB" id="914225at2759"/>
<accession>A0A9N7RRS2</accession>
<comment type="caution">
    <text evidence="1">The sequence shown here is derived from an EMBL/GenBank/DDBJ whole genome shotgun (WGS) entry which is preliminary data.</text>
</comment>
<organism evidence="1 2">
    <name type="scientific">Striga hermonthica</name>
    <name type="common">Purple witchweed</name>
    <name type="synonym">Buchnera hermonthica</name>
    <dbReference type="NCBI Taxonomy" id="68872"/>
    <lineage>
        <taxon>Eukaryota</taxon>
        <taxon>Viridiplantae</taxon>
        <taxon>Streptophyta</taxon>
        <taxon>Embryophyta</taxon>
        <taxon>Tracheophyta</taxon>
        <taxon>Spermatophyta</taxon>
        <taxon>Magnoliopsida</taxon>
        <taxon>eudicotyledons</taxon>
        <taxon>Gunneridae</taxon>
        <taxon>Pentapetalae</taxon>
        <taxon>asterids</taxon>
        <taxon>lamiids</taxon>
        <taxon>Lamiales</taxon>
        <taxon>Orobanchaceae</taxon>
        <taxon>Buchnereae</taxon>
        <taxon>Striga</taxon>
    </lineage>
</organism>
<protein>
    <submittedName>
        <fullName evidence="1">Uncharacterized protein</fullName>
    </submittedName>
</protein>
<dbReference type="Proteomes" id="UP001153555">
    <property type="component" value="Unassembled WGS sequence"/>
</dbReference>
<reference evidence="1" key="1">
    <citation type="submission" date="2019-12" db="EMBL/GenBank/DDBJ databases">
        <authorList>
            <person name="Scholes J."/>
        </authorList>
    </citation>
    <scope>NUCLEOTIDE SEQUENCE</scope>
</reference>
<dbReference type="EMBL" id="CACSLK010034108">
    <property type="protein sequence ID" value="CAA0841322.1"/>
    <property type="molecule type" value="Genomic_DNA"/>
</dbReference>
<proteinExistence type="predicted"/>
<sequence length="79" mass="8881">MQDGIDIPDELAAMIGKKILFKVQVKSNQIKNFDGSFSVFKTCDDAEAIGKYGTFLIESQESDLISKMVRAEVEKELDY</sequence>
<gene>
    <name evidence="1" type="ORF">SHERM_07337</name>
</gene>
<evidence type="ECO:0000313" key="2">
    <source>
        <dbReference type="Proteomes" id="UP001153555"/>
    </source>
</evidence>
<dbReference type="AlphaFoldDB" id="A0A9N7RRS2"/>
<feature type="non-terminal residue" evidence="1">
    <location>
        <position position="79"/>
    </location>
</feature>
<keyword evidence="2" id="KW-1185">Reference proteome</keyword>
<evidence type="ECO:0000313" key="1">
    <source>
        <dbReference type="EMBL" id="CAA0841322.1"/>
    </source>
</evidence>
<name>A0A9N7RRS2_STRHE</name>